<dbReference type="Proteomes" id="UP000736787">
    <property type="component" value="Unassembled WGS sequence"/>
</dbReference>
<dbReference type="InterPro" id="IPR045379">
    <property type="entry name" value="Crinkler_N"/>
</dbReference>
<dbReference type="Proteomes" id="UP000251314">
    <property type="component" value="Unassembled WGS sequence"/>
</dbReference>
<dbReference type="EMBL" id="RCMK01000505">
    <property type="protein sequence ID" value="KAG2924795.1"/>
    <property type="molecule type" value="Genomic_DNA"/>
</dbReference>
<evidence type="ECO:0000313" key="5">
    <source>
        <dbReference type="EMBL" id="KAG2840904.1"/>
    </source>
</evidence>
<feature type="domain" description="Crinkler effector protein N-terminal" evidence="4">
    <location>
        <begin position="4"/>
        <end position="112"/>
    </location>
</feature>
<sequence length="139" mass="15873">MVLLNCAFVEEGRVISGIIEEWKKVGLLKDAIKNKRPDFIKCEAHKLQLFPAKKNGEWLVSGTEDVKMLKRGGKSTLIETLTHEDKELELESGLEKLLTPQPFTGQIHVLVVIPEHLSEPSAHKKQRLEWRSTRWGSHL</sequence>
<name>A0A329RIP2_9STRA</name>
<dbReference type="EMBL" id="MJFZ01000863">
    <property type="protein sequence ID" value="RAW24595.1"/>
    <property type="molecule type" value="Genomic_DNA"/>
</dbReference>
<accession>A0A329RIP2</accession>
<comment type="subcellular location">
    <subcellularLocation>
        <location evidence="1">Host cell</location>
    </subcellularLocation>
    <subcellularLocation>
        <location evidence="2">Secreted</location>
    </subcellularLocation>
</comment>
<dbReference type="Pfam" id="PF20147">
    <property type="entry name" value="Crinkler"/>
    <property type="match status" value="1"/>
</dbReference>
<proteinExistence type="predicted"/>
<dbReference type="EMBL" id="RCMV01000989">
    <property type="protein sequence ID" value="KAG3211169.1"/>
    <property type="molecule type" value="Genomic_DNA"/>
</dbReference>
<dbReference type="GO" id="GO:0005576">
    <property type="term" value="C:extracellular region"/>
    <property type="evidence" value="ECO:0007669"/>
    <property type="project" value="UniProtKB-SubCell"/>
</dbReference>
<reference evidence="10 11" key="1">
    <citation type="submission" date="2018-01" db="EMBL/GenBank/DDBJ databases">
        <title>Draft genome of the strawberry crown rot pathogen Phytophthora cactorum.</title>
        <authorList>
            <person name="Armitage A.D."/>
            <person name="Lysoe E."/>
            <person name="Nellist C.F."/>
            <person name="Harrison R.J."/>
            <person name="Brurberg M.B."/>
        </authorList>
    </citation>
    <scope>NUCLEOTIDE SEQUENCE [LARGE SCALE GENOMIC DNA]</scope>
    <source>
        <strain evidence="10 11">10300</strain>
    </source>
</reference>
<dbReference type="GO" id="GO:0043657">
    <property type="term" value="C:host cell"/>
    <property type="evidence" value="ECO:0007669"/>
    <property type="project" value="UniProtKB-SubCell"/>
</dbReference>
<evidence type="ECO:0000256" key="1">
    <source>
        <dbReference type="ARBA" id="ARBA00004340"/>
    </source>
</evidence>
<dbReference type="Proteomes" id="UP000774804">
    <property type="component" value="Unassembled WGS sequence"/>
</dbReference>
<dbReference type="OrthoDB" id="167272at2759"/>
<dbReference type="AlphaFoldDB" id="A0A329RIP2"/>
<dbReference type="EMBL" id="RCMG01000958">
    <property type="protein sequence ID" value="KAG2840904.1"/>
    <property type="molecule type" value="Genomic_DNA"/>
</dbReference>
<evidence type="ECO:0000259" key="4">
    <source>
        <dbReference type="Pfam" id="PF20147"/>
    </source>
</evidence>
<comment type="caution">
    <text evidence="10">The sequence shown here is derived from an EMBL/GenBank/DDBJ whole genome shotgun (WGS) entry which is preliminary data.</text>
</comment>
<dbReference type="EMBL" id="RCMI01000982">
    <property type="protein sequence ID" value="KAG2892862.1"/>
    <property type="molecule type" value="Genomic_DNA"/>
</dbReference>
<evidence type="ECO:0000313" key="8">
    <source>
        <dbReference type="EMBL" id="KAG2978009.1"/>
    </source>
</evidence>
<evidence type="ECO:0000313" key="7">
    <source>
        <dbReference type="EMBL" id="KAG2924795.1"/>
    </source>
</evidence>
<dbReference type="VEuPathDB" id="FungiDB:PC110_g18985"/>
<evidence type="ECO:0000256" key="2">
    <source>
        <dbReference type="ARBA" id="ARBA00004613"/>
    </source>
</evidence>
<evidence type="ECO:0000313" key="11">
    <source>
        <dbReference type="Proteomes" id="UP000251314"/>
    </source>
</evidence>
<keyword evidence="3" id="KW-0964">Secreted</keyword>
<dbReference type="Proteomes" id="UP000735874">
    <property type="component" value="Unassembled WGS sequence"/>
</dbReference>
<gene>
    <name evidence="10" type="ORF">PC110_g18985</name>
    <name evidence="5" type="ORF">PC113_g19154</name>
    <name evidence="6" type="ORF">PC115_g18655</name>
    <name evidence="7" type="ORF">PC117_g15308</name>
    <name evidence="8" type="ORF">PC118_g12525</name>
    <name evidence="9" type="ORF">PC129_g17848</name>
</gene>
<organism evidence="10 11">
    <name type="scientific">Phytophthora cactorum</name>
    <dbReference type="NCBI Taxonomy" id="29920"/>
    <lineage>
        <taxon>Eukaryota</taxon>
        <taxon>Sar</taxon>
        <taxon>Stramenopiles</taxon>
        <taxon>Oomycota</taxon>
        <taxon>Peronosporomycetes</taxon>
        <taxon>Peronosporales</taxon>
        <taxon>Peronosporaceae</taxon>
        <taxon>Phytophthora</taxon>
    </lineage>
</organism>
<dbReference type="Proteomes" id="UP000760860">
    <property type="component" value="Unassembled WGS sequence"/>
</dbReference>
<keyword evidence="11" id="KW-1185">Reference proteome</keyword>
<evidence type="ECO:0000313" key="9">
    <source>
        <dbReference type="EMBL" id="KAG3211169.1"/>
    </source>
</evidence>
<dbReference type="Proteomes" id="UP000697107">
    <property type="component" value="Unassembled WGS sequence"/>
</dbReference>
<dbReference type="EMBL" id="RCML01000405">
    <property type="protein sequence ID" value="KAG2978009.1"/>
    <property type="molecule type" value="Genomic_DNA"/>
</dbReference>
<evidence type="ECO:0000313" key="6">
    <source>
        <dbReference type="EMBL" id="KAG2892862.1"/>
    </source>
</evidence>
<protein>
    <recommendedName>
        <fullName evidence="4">Crinkler effector protein N-terminal domain-containing protein</fullName>
    </recommendedName>
</protein>
<evidence type="ECO:0000256" key="3">
    <source>
        <dbReference type="ARBA" id="ARBA00022525"/>
    </source>
</evidence>
<reference evidence="5" key="2">
    <citation type="submission" date="2018-10" db="EMBL/GenBank/DDBJ databases">
        <title>Effector identification in a new, highly contiguous assembly of the strawberry crown rot pathogen Phytophthora cactorum.</title>
        <authorList>
            <person name="Armitage A.D."/>
            <person name="Nellist C.F."/>
            <person name="Bates H."/>
            <person name="Vickerstaff R.J."/>
            <person name="Harrison R.J."/>
        </authorList>
    </citation>
    <scope>NUCLEOTIDE SEQUENCE</scope>
    <source>
        <strain evidence="5">15-7</strain>
        <strain evidence="6">4032</strain>
        <strain evidence="7">4040</strain>
        <strain evidence="8">P415</strain>
        <strain evidence="9">P421</strain>
    </source>
</reference>
<evidence type="ECO:0000313" key="10">
    <source>
        <dbReference type="EMBL" id="RAW24595.1"/>
    </source>
</evidence>